<gene>
    <name evidence="1" type="ORF">VH12019_00007</name>
</gene>
<name>A0A6B9SWZ6_9CAUD</name>
<evidence type="ECO:0008006" key="3">
    <source>
        <dbReference type="Google" id="ProtNLM"/>
    </source>
</evidence>
<evidence type="ECO:0000313" key="2">
    <source>
        <dbReference type="Proteomes" id="UP000464957"/>
    </source>
</evidence>
<protein>
    <recommendedName>
        <fullName evidence="3">Nucleotidyltransferase</fullName>
    </recommendedName>
</protein>
<accession>A0A6B9SWZ6</accession>
<proteinExistence type="predicted"/>
<dbReference type="EMBL" id="MN794232">
    <property type="protein sequence ID" value="QHJ74334.1"/>
    <property type="molecule type" value="Genomic_DNA"/>
</dbReference>
<sequence>MNVLFTSLFGSKLYGTDTPESDTDYKAVYLPELRTLLRGVAIKNSVHSTGKSFEKNGADDEDFEYIPVQVFMRDFLGGQSYAIELAFNALQNPDDCKPEFYNMCKEMTSKYLTSNVKAMTGYALNQAQKYGIKGTRLNSLMQFARAIETHNVDSKAKLGSSPELCKQLWELCAEDAHVRFQWYHGPKTKDASDLKDPAFSVLEKVFGLEITFEEAAGRLEKMMSKYGARAYQARAASGSDWKAISHAMRVIDQAIDILTVGKLEFPLKHAAFYRDVKQGKYKWEYVSEVLQERLELLEKAKDTTSLPHHTPDLVARFYIWYDDYLDEFYFPCEMTDEEVKQMLGAY</sequence>
<evidence type="ECO:0000313" key="1">
    <source>
        <dbReference type="EMBL" id="QHJ74334.1"/>
    </source>
</evidence>
<reference evidence="1 2" key="1">
    <citation type="submission" date="2019-12" db="EMBL/GenBank/DDBJ databases">
        <authorList>
            <person name="Harris M."/>
            <person name="Ho T.C."/>
            <person name="Fruchtman H."/>
            <person name="Garin M."/>
            <person name="Kubatin V."/>
            <person name="Lu T."/>
            <person name="Xue L."/>
            <person name="Marr M.T."/>
        </authorList>
    </citation>
    <scope>NUCLEOTIDE SEQUENCE [LARGE SCALE GENOMIC DNA]</scope>
</reference>
<dbReference type="Proteomes" id="UP000464957">
    <property type="component" value="Segment"/>
</dbReference>
<organism evidence="1 2">
    <name type="scientific">Vibrio phage VH1_2019</name>
    <dbReference type="NCBI Taxonomy" id="2686307"/>
    <lineage>
        <taxon>Viruses</taxon>
        <taxon>Duplodnaviria</taxon>
        <taxon>Heunggongvirae</taxon>
        <taxon>Uroviricota</taxon>
        <taxon>Caudoviricetes</taxon>
        <taxon>Pantevenvirales</taxon>
        <taxon>Straboviridae</taxon>
        <taxon>Schizotequatrovirus</taxon>
        <taxon>Schizotequatrovirus KVP40</taxon>
    </lineage>
</organism>